<organism evidence="1">
    <name type="scientific">bioreactor metagenome</name>
    <dbReference type="NCBI Taxonomy" id="1076179"/>
    <lineage>
        <taxon>unclassified sequences</taxon>
        <taxon>metagenomes</taxon>
        <taxon>ecological metagenomes</taxon>
    </lineage>
</organism>
<reference evidence="1" key="1">
    <citation type="submission" date="2019-08" db="EMBL/GenBank/DDBJ databases">
        <authorList>
            <person name="Kucharzyk K."/>
            <person name="Murdoch R.W."/>
            <person name="Higgins S."/>
            <person name="Loffler F."/>
        </authorList>
    </citation>
    <scope>NUCLEOTIDE SEQUENCE</scope>
</reference>
<evidence type="ECO:0000313" key="1">
    <source>
        <dbReference type="EMBL" id="MPM94345.1"/>
    </source>
</evidence>
<name>A0A645DYF2_9ZZZZ</name>
<dbReference type="AlphaFoldDB" id="A0A645DYF2"/>
<protein>
    <submittedName>
        <fullName evidence="1">Uncharacterized protein</fullName>
    </submittedName>
</protein>
<proteinExistence type="predicted"/>
<accession>A0A645DYF2</accession>
<gene>
    <name evidence="1" type="ORF">SDC9_141491</name>
</gene>
<comment type="caution">
    <text evidence="1">The sequence shown here is derived from an EMBL/GenBank/DDBJ whole genome shotgun (WGS) entry which is preliminary data.</text>
</comment>
<sequence>MPGIDVRRTNRTDFPLFFQCVQRVYGFRNRRKTGFDRLPVGHIDINTVDTQSLQAGINLFANRLRREVFIQLAIAHFVKQAACSLPDDAAFGFNHYLAARQLFQRLTDNHFTVAKVVAWRGINQIDTAAMRLNNGIDTNLQIEIAIPCRTTANSPCA</sequence>
<dbReference type="EMBL" id="VSSQ01041000">
    <property type="protein sequence ID" value="MPM94345.1"/>
    <property type="molecule type" value="Genomic_DNA"/>
</dbReference>